<protein>
    <submittedName>
        <fullName evidence="3">Helix-turn-helix domain-containing protein</fullName>
    </submittedName>
</protein>
<keyword evidence="4" id="KW-1185">Reference proteome</keyword>
<accession>A0A370B7U1</accession>
<name>A0A370B7U1_9ACTN</name>
<dbReference type="Pfam" id="PF01381">
    <property type="entry name" value="HTH_3"/>
    <property type="match status" value="1"/>
</dbReference>
<organism evidence="3 4">
    <name type="scientific">Streptomyces corynorhini</name>
    <dbReference type="NCBI Taxonomy" id="2282652"/>
    <lineage>
        <taxon>Bacteria</taxon>
        <taxon>Bacillati</taxon>
        <taxon>Actinomycetota</taxon>
        <taxon>Actinomycetes</taxon>
        <taxon>Kitasatosporales</taxon>
        <taxon>Streptomycetaceae</taxon>
        <taxon>Streptomyces</taxon>
    </lineage>
</organism>
<dbReference type="InterPro" id="IPR010982">
    <property type="entry name" value="Lambda_DNA-bd_dom_sf"/>
</dbReference>
<dbReference type="OrthoDB" id="4640255at2"/>
<proteinExistence type="predicted"/>
<dbReference type="PROSITE" id="PS50943">
    <property type="entry name" value="HTH_CROC1"/>
    <property type="match status" value="1"/>
</dbReference>
<dbReference type="SMART" id="SM00530">
    <property type="entry name" value="HTH_XRE"/>
    <property type="match status" value="1"/>
</dbReference>
<sequence length="109" mass="12307">MHNWKDTRAEAAAIHEESGTRISDERRREIRAEMEGRIRAYRLAEIREEQSLTQTEVATAMGTTQSNVSRFERGELGRSELATIVAYVEALGGTLRLVADFGDRQLRVG</sequence>
<comment type="caution">
    <text evidence="3">The sequence shown here is derived from an EMBL/GenBank/DDBJ whole genome shotgun (WGS) entry which is preliminary data.</text>
</comment>
<dbReference type="CDD" id="cd00093">
    <property type="entry name" value="HTH_XRE"/>
    <property type="match status" value="1"/>
</dbReference>
<dbReference type="GO" id="GO:0003677">
    <property type="term" value="F:DNA binding"/>
    <property type="evidence" value="ECO:0007669"/>
    <property type="project" value="InterPro"/>
</dbReference>
<reference evidence="3 4" key="1">
    <citation type="submission" date="2018-07" db="EMBL/GenBank/DDBJ databases">
        <title>Streptomyces species from bats.</title>
        <authorList>
            <person name="Dunlap C."/>
        </authorList>
    </citation>
    <scope>NUCLEOTIDE SEQUENCE [LARGE SCALE GENOMIC DNA]</scope>
    <source>
        <strain evidence="3 4">AC230</strain>
    </source>
</reference>
<dbReference type="InterPro" id="IPR001387">
    <property type="entry name" value="Cro/C1-type_HTH"/>
</dbReference>
<evidence type="ECO:0000259" key="2">
    <source>
        <dbReference type="PROSITE" id="PS50943"/>
    </source>
</evidence>
<evidence type="ECO:0000313" key="3">
    <source>
        <dbReference type="EMBL" id="RDG36712.1"/>
    </source>
</evidence>
<gene>
    <name evidence="3" type="ORF">DVH02_18605</name>
</gene>
<dbReference type="Gene3D" id="1.10.260.40">
    <property type="entry name" value="lambda repressor-like DNA-binding domains"/>
    <property type="match status" value="1"/>
</dbReference>
<dbReference type="Proteomes" id="UP000253741">
    <property type="component" value="Unassembled WGS sequence"/>
</dbReference>
<dbReference type="AlphaFoldDB" id="A0A370B7U1"/>
<dbReference type="SUPFAM" id="SSF47413">
    <property type="entry name" value="lambda repressor-like DNA-binding domains"/>
    <property type="match status" value="1"/>
</dbReference>
<feature type="region of interest" description="Disordered" evidence="1">
    <location>
        <begin position="1"/>
        <end position="23"/>
    </location>
</feature>
<evidence type="ECO:0000256" key="1">
    <source>
        <dbReference type="SAM" id="MobiDB-lite"/>
    </source>
</evidence>
<dbReference type="RefSeq" id="WP_114624947.1">
    <property type="nucleotide sequence ID" value="NZ_QQNA01000144.1"/>
</dbReference>
<evidence type="ECO:0000313" key="4">
    <source>
        <dbReference type="Proteomes" id="UP000253741"/>
    </source>
</evidence>
<feature type="domain" description="HTH cro/C1-type" evidence="2">
    <location>
        <begin position="43"/>
        <end position="98"/>
    </location>
</feature>
<dbReference type="EMBL" id="QQNA01000144">
    <property type="protein sequence ID" value="RDG36712.1"/>
    <property type="molecule type" value="Genomic_DNA"/>
</dbReference>